<reference evidence="2" key="1">
    <citation type="journal article" date="2023" name="G3 (Bethesda)">
        <title>Whole genome assembly and annotation of the endangered Caribbean coral Acropora cervicornis.</title>
        <authorList>
            <person name="Selwyn J.D."/>
            <person name="Vollmer S.V."/>
        </authorList>
    </citation>
    <scope>NUCLEOTIDE SEQUENCE</scope>
    <source>
        <strain evidence="2">K2</strain>
    </source>
</reference>
<dbReference type="Pfam" id="PF13358">
    <property type="entry name" value="DDE_3"/>
    <property type="match status" value="1"/>
</dbReference>
<dbReference type="GO" id="GO:0003676">
    <property type="term" value="F:nucleic acid binding"/>
    <property type="evidence" value="ECO:0007669"/>
    <property type="project" value="InterPro"/>
</dbReference>
<dbReference type="Proteomes" id="UP001249851">
    <property type="component" value="Unassembled WGS sequence"/>
</dbReference>
<comment type="caution">
    <text evidence="2">The sequence shown here is derived from an EMBL/GenBank/DDBJ whole genome shotgun (WGS) entry which is preliminary data.</text>
</comment>
<protein>
    <recommendedName>
        <fullName evidence="1">Tc1-like transposase DDE domain-containing protein</fullName>
    </recommendedName>
</protein>
<feature type="domain" description="Tc1-like transposase DDE" evidence="1">
    <location>
        <begin position="43"/>
        <end position="159"/>
    </location>
</feature>
<dbReference type="AlphaFoldDB" id="A0AAD9QI91"/>
<evidence type="ECO:0000313" key="3">
    <source>
        <dbReference type="Proteomes" id="UP001249851"/>
    </source>
</evidence>
<organism evidence="2 3">
    <name type="scientific">Acropora cervicornis</name>
    <name type="common">Staghorn coral</name>
    <dbReference type="NCBI Taxonomy" id="6130"/>
    <lineage>
        <taxon>Eukaryota</taxon>
        <taxon>Metazoa</taxon>
        <taxon>Cnidaria</taxon>
        <taxon>Anthozoa</taxon>
        <taxon>Hexacorallia</taxon>
        <taxon>Scleractinia</taxon>
        <taxon>Astrocoeniina</taxon>
        <taxon>Acroporidae</taxon>
        <taxon>Acropora</taxon>
    </lineage>
</organism>
<dbReference type="EMBL" id="JARQWQ010000031">
    <property type="protein sequence ID" value="KAK2561758.1"/>
    <property type="molecule type" value="Genomic_DNA"/>
</dbReference>
<evidence type="ECO:0000259" key="1">
    <source>
        <dbReference type="Pfam" id="PF13358"/>
    </source>
</evidence>
<gene>
    <name evidence="2" type="ORF">P5673_015138</name>
</gene>
<accession>A0AAD9QI91</accession>
<evidence type="ECO:0000313" key="2">
    <source>
        <dbReference type="EMBL" id="KAK2561758.1"/>
    </source>
</evidence>
<keyword evidence="3" id="KW-1185">Reference proteome</keyword>
<proteinExistence type="predicted"/>
<dbReference type="InterPro" id="IPR038717">
    <property type="entry name" value="Tc1-like_DDE_dom"/>
</dbReference>
<dbReference type="Gene3D" id="3.30.420.10">
    <property type="entry name" value="Ribonuclease H-like superfamily/Ribonuclease H"/>
    <property type="match status" value="1"/>
</dbReference>
<dbReference type="InterPro" id="IPR036397">
    <property type="entry name" value="RNaseH_sf"/>
</dbReference>
<reference evidence="2" key="2">
    <citation type="journal article" date="2023" name="Science">
        <title>Genomic signatures of disease resistance in endangered staghorn corals.</title>
        <authorList>
            <person name="Vollmer S.V."/>
            <person name="Selwyn J.D."/>
            <person name="Despard B.A."/>
            <person name="Roesel C.L."/>
        </authorList>
    </citation>
    <scope>NUCLEOTIDE SEQUENCE</scope>
    <source>
        <strain evidence="2">K2</strain>
    </source>
</reference>
<name>A0AAD9QI91_ACRCE</name>
<sequence>MFARSNSKKGIEYWTRDIAFYLDGVSFFYKGNPLSDVVKPKSRIWRKRQEGLQITTKGSKDLAGGRRLHLIVAIAYGRGVICAEPYERMSGEYFARFIRQNFPILFEITGKNEGEPKLFVMDNDPSQTSAKAKCALSHAKCKMVQIPARSPDLNPIENVSYCSKAARS</sequence>